<dbReference type="Gene3D" id="3.55.50.30">
    <property type="match status" value="1"/>
</dbReference>
<organism evidence="4 5">
    <name type="scientific">Sphingobacterium psychroaquaticum</name>
    <dbReference type="NCBI Taxonomy" id="561061"/>
    <lineage>
        <taxon>Bacteria</taxon>
        <taxon>Pseudomonadati</taxon>
        <taxon>Bacteroidota</taxon>
        <taxon>Sphingobacteriia</taxon>
        <taxon>Sphingobacteriales</taxon>
        <taxon>Sphingobacteriaceae</taxon>
        <taxon>Sphingobacterium</taxon>
    </lineage>
</organism>
<evidence type="ECO:0000313" key="5">
    <source>
        <dbReference type="Proteomes" id="UP000192980"/>
    </source>
</evidence>
<keyword evidence="1" id="KW-0812">Transmembrane</keyword>
<evidence type="ECO:0000313" key="4">
    <source>
        <dbReference type="EMBL" id="SMG11380.1"/>
    </source>
</evidence>
<dbReference type="PIRSF" id="PIRSF018266">
    <property type="entry name" value="FecR"/>
    <property type="match status" value="1"/>
</dbReference>
<dbReference type="InterPro" id="IPR012373">
    <property type="entry name" value="Ferrdict_sens_TM"/>
</dbReference>
<dbReference type="RefSeq" id="WP_085471470.1">
    <property type="nucleotide sequence ID" value="NZ_FXAU01000001.1"/>
</dbReference>
<dbReference type="Pfam" id="PF16344">
    <property type="entry name" value="FecR_C"/>
    <property type="match status" value="1"/>
</dbReference>
<dbReference type="GO" id="GO:0016989">
    <property type="term" value="F:sigma factor antagonist activity"/>
    <property type="evidence" value="ECO:0007669"/>
    <property type="project" value="TreeGrafter"/>
</dbReference>
<keyword evidence="1" id="KW-0472">Membrane</keyword>
<evidence type="ECO:0000259" key="3">
    <source>
        <dbReference type="Pfam" id="PF16344"/>
    </source>
</evidence>
<dbReference type="PANTHER" id="PTHR30273:SF2">
    <property type="entry name" value="PROTEIN FECR"/>
    <property type="match status" value="1"/>
</dbReference>
<dbReference type="InterPro" id="IPR006860">
    <property type="entry name" value="FecR"/>
</dbReference>
<feature type="domain" description="Protein FecR C-terminal" evidence="3">
    <location>
        <begin position="267"/>
        <end position="334"/>
    </location>
</feature>
<evidence type="ECO:0000259" key="2">
    <source>
        <dbReference type="Pfam" id="PF04773"/>
    </source>
</evidence>
<dbReference type="Proteomes" id="UP000192980">
    <property type="component" value="Unassembled WGS sequence"/>
</dbReference>
<dbReference type="Gene3D" id="2.60.120.1440">
    <property type="match status" value="1"/>
</dbReference>
<proteinExistence type="predicted"/>
<sequence length="339" mass="38270">MDTEQYKKLLEKYLNGQCSPEEEKLLQNWYDGLDVLNAQQQASPEGTELKRIGTNIWEVVADATLQRKKKRSFAPFFKVAVAASLVLGFSWFYYEKTSIIPLSYRISVGQPESLENNSLEIKKLLLSDGTKIQLYPGASLSFPKIFEGSKREVFLKGKAFFEVAKNKKKPFIVHNYHHDIQVVGTSFMVQSTPDIAANFVEVRTGKVKVSPRKNTLFSSEKQQNTVVLTPNKRFVYNAQLSDFKEAIVSSPRPMNADMESHAAQYSFSFMDTPIQDVVDALEGMYGIQITFTNSKMKDCTFTGNLNDEDLFKKLKLLCATLGAKYSIHDSTIIIEGEGC</sequence>
<dbReference type="EMBL" id="FXAU01000001">
    <property type="protein sequence ID" value="SMG11380.1"/>
    <property type="molecule type" value="Genomic_DNA"/>
</dbReference>
<dbReference type="STRING" id="561061.SAMN05660862_0608"/>
<gene>
    <name evidence="4" type="ORF">SAMN05660862_0608</name>
</gene>
<dbReference type="Pfam" id="PF04773">
    <property type="entry name" value="FecR"/>
    <property type="match status" value="1"/>
</dbReference>
<feature type="domain" description="FecR protein" evidence="2">
    <location>
        <begin position="120"/>
        <end position="208"/>
    </location>
</feature>
<dbReference type="PANTHER" id="PTHR30273">
    <property type="entry name" value="PERIPLASMIC SIGNAL SENSOR AND SIGMA FACTOR ACTIVATOR FECR-RELATED"/>
    <property type="match status" value="1"/>
</dbReference>
<reference evidence="4 5" key="1">
    <citation type="submission" date="2017-04" db="EMBL/GenBank/DDBJ databases">
        <authorList>
            <person name="Afonso C.L."/>
            <person name="Miller P.J."/>
            <person name="Scott M.A."/>
            <person name="Spackman E."/>
            <person name="Goraichik I."/>
            <person name="Dimitrov K.M."/>
            <person name="Suarez D.L."/>
            <person name="Swayne D.E."/>
        </authorList>
    </citation>
    <scope>NUCLEOTIDE SEQUENCE [LARGE SCALE GENOMIC DNA]</scope>
    <source>
        <strain evidence="4 5">DSM 22418</strain>
    </source>
</reference>
<evidence type="ECO:0000256" key="1">
    <source>
        <dbReference type="SAM" id="Phobius"/>
    </source>
</evidence>
<feature type="transmembrane region" description="Helical" evidence="1">
    <location>
        <begin position="76"/>
        <end position="94"/>
    </location>
</feature>
<keyword evidence="5" id="KW-1185">Reference proteome</keyword>
<dbReference type="InterPro" id="IPR032508">
    <property type="entry name" value="FecR_C"/>
</dbReference>
<protein>
    <submittedName>
        <fullName evidence="4">FecR family protein</fullName>
    </submittedName>
</protein>
<keyword evidence="1" id="KW-1133">Transmembrane helix</keyword>
<accession>A0A1X7IBF4</accession>
<dbReference type="AlphaFoldDB" id="A0A1X7IBF4"/>
<dbReference type="OrthoDB" id="642683at2"/>
<name>A0A1X7IBF4_9SPHI</name>